<dbReference type="OrthoDB" id="32964at2"/>
<dbReference type="Proteomes" id="UP000321197">
    <property type="component" value="Unassembled WGS sequence"/>
</dbReference>
<evidence type="ECO:0000313" key="1">
    <source>
        <dbReference type="EMBL" id="GEM81923.1"/>
    </source>
</evidence>
<gene>
    <name evidence="1" type="ORF">MHY01S_00890</name>
</gene>
<protein>
    <submittedName>
        <fullName evidence="1">Uncharacterized protein</fullName>
    </submittedName>
</protein>
<proteinExistence type="predicted"/>
<comment type="caution">
    <text evidence="1">The sequence shown here is derived from an EMBL/GenBank/DDBJ whole genome shotgun (WGS) entry which is preliminary data.</text>
</comment>
<dbReference type="RefSeq" id="WP_119340516.1">
    <property type="nucleotide sequence ID" value="NZ_BJXL01000001.1"/>
</dbReference>
<reference evidence="1 2" key="1">
    <citation type="submission" date="2019-07" db="EMBL/GenBank/DDBJ databases">
        <title>Whole genome shotgun sequence of Meiothermus hypogaeus NBRC 106114.</title>
        <authorList>
            <person name="Hosoyama A."/>
            <person name="Uohara A."/>
            <person name="Ohji S."/>
            <person name="Ichikawa N."/>
        </authorList>
    </citation>
    <scope>NUCLEOTIDE SEQUENCE [LARGE SCALE GENOMIC DNA]</scope>
    <source>
        <strain evidence="1 2">NBRC 106114</strain>
    </source>
</reference>
<sequence length="96" mass="10169">MLKFASILAVAKLVYAALGLVVLVVEDIMDGQPGAQKKEAAIARVKEVVTGILGYWPGFIPDALLGFLIDWVVSRFNADGTFRKSSGTQTSTPAAS</sequence>
<accession>A0A511QX06</accession>
<name>A0A511QX06_9DEIN</name>
<dbReference type="EMBL" id="BJXL01000001">
    <property type="protein sequence ID" value="GEM81923.1"/>
    <property type="molecule type" value="Genomic_DNA"/>
</dbReference>
<dbReference type="AlphaFoldDB" id="A0A511QX06"/>
<organism evidence="1 2">
    <name type="scientific">Meiothermus hypogaeus NBRC 106114</name>
    <dbReference type="NCBI Taxonomy" id="1227553"/>
    <lineage>
        <taxon>Bacteria</taxon>
        <taxon>Thermotogati</taxon>
        <taxon>Deinococcota</taxon>
        <taxon>Deinococci</taxon>
        <taxon>Thermales</taxon>
        <taxon>Thermaceae</taxon>
        <taxon>Meiothermus</taxon>
    </lineage>
</organism>
<evidence type="ECO:0000313" key="2">
    <source>
        <dbReference type="Proteomes" id="UP000321197"/>
    </source>
</evidence>